<evidence type="ECO:0000313" key="13">
    <source>
        <dbReference type="Proteomes" id="UP000467700"/>
    </source>
</evidence>
<dbReference type="GO" id="GO:0005524">
    <property type="term" value="F:ATP binding"/>
    <property type="evidence" value="ECO:0007669"/>
    <property type="project" value="UniProtKB-KW"/>
</dbReference>
<dbReference type="Gene3D" id="3.30.200.20">
    <property type="entry name" value="Phosphorylase Kinase, domain 1"/>
    <property type="match status" value="1"/>
</dbReference>
<comment type="catalytic activity">
    <reaction evidence="8">
        <text>L-threonyl-[protein] + ATP = O-phospho-L-threonyl-[protein] + ADP + H(+)</text>
        <dbReference type="Rhea" id="RHEA:46608"/>
        <dbReference type="Rhea" id="RHEA-COMP:11060"/>
        <dbReference type="Rhea" id="RHEA-COMP:11605"/>
        <dbReference type="ChEBI" id="CHEBI:15378"/>
        <dbReference type="ChEBI" id="CHEBI:30013"/>
        <dbReference type="ChEBI" id="CHEBI:30616"/>
        <dbReference type="ChEBI" id="CHEBI:61977"/>
        <dbReference type="ChEBI" id="CHEBI:456216"/>
        <dbReference type="EC" id="2.7.11.22"/>
    </reaction>
</comment>
<dbReference type="PANTHER" id="PTHR24056">
    <property type="entry name" value="CELL DIVISION PROTEIN KINASE"/>
    <property type="match status" value="1"/>
</dbReference>
<dbReference type="EMBL" id="CACVBS010000046">
    <property type="protein sequence ID" value="CAA7264903.1"/>
    <property type="molecule type" value="Genomic_DNA"/>
</dbReference>
<dbReference type="AlphaFoldDB" id="A0A8S0XK33"/>
<dbReference type="Pfam" id="PF00069">
    <property type="entry name" value="Pkinase"/>
    <property type="match status" value="1"/>
</dbReference>
<evidence type="ECO:0000256" key="5">
    <source>
        <dbReference type="ARBA" id="ARBA00022741"/>
    </source>
</evidence>
<evidence type="ECO:0000313" key="12">
    <source>
        <dbReference type="EMBL" id="CAA7264903.1"/>
    </source>
</evidence>
<dbReference type="InterPro" id="IPR011009">
    <property type="entry name" value="Kinase-like_dom_sf"/>
</dbReference>
<keyword evidence="4" id="KW-0808">Transferase</keyword>
<evidence type="ECO:0000256" key="2">
    <source>
        <dbReference type="ARBA" id="ARBA00012425"/>
    </source>
</evidence>
<keyword evidence="6" id="KW-0418">Kinase</keyword>
<keyword evidence="7" id="KW-0067">ATP-binding</keyword>
<evidence type="ECO:0000256" key="7">
    <source>
        <dbReference type="ARBA" id="ARBA00022840"/>
    </source>
</evidence>
<dbReference type="GO" id="GO:0004693">
    <property type="term" value="F:cyclin-dependent protein serine/threonine kinase activity"/>
    <property type="evidence" value="ECO:0007669"/>
    <property type="project" value="UniProtKB-EC"/>
</dbReference>
<evidence type="ECO:0000256" key="10">
    <source>
        <dbReference type="SAM" id="MobiDB-lite"/>
    </source>
</evidence>
<keyword evidence="13" id="KW-1185">Reference proteome</keyword>
<dbReference type="InterPro" id="IPR000719">
    <property type="entry name" value="Prot_kinase_dom"/>
</dbReference>
<dbReference type="PANTHER" id="PTHR24056:SF171">
    <property type="entry name" value="CYCLIN-DEPENDENT KINASE 20"/>
    <property type="match status" value="1"/>
</dbReference>
<evidence type="ECO:0000256" key="4">
    <source>
        <dbReference type="ARBA" id="ARBA00022679"/>
    </source>
</evidence>
<reference evidence="12 13" key="1">
    <citation type="submission" date="2020-01" db="EMBL/GenBank/DDBJ databases">
        <authorList>
            <person name="Gupta K D."/>
        </authorList>
    </citation>
    <scope>NUCLEOTIDE SEQUENCE [LARGE SCALE GENOMIC DNA]</scope>
</reference>
<dbReference type="SUPFAM" id="SSF56112">
    <property type="entry name" value="Protein kinase-like (PK-like)"/>
    <property type="match status" value="1"/>
</dbReference>
<keyword evidence="5" id="KW-0547">Nucleotide-binding</keyword>
<evidence type="ECO:0000256" key="1">
    <source>
        <dbReference type="ARBA" id="ARBA00006485"/>
    </source>
</evidence>
<dbReference type="InterPro" id="IPR050108">
    <property type="entry name" value="CDK"/>
</dbReference>
<dbReference type="InterPro" id="IPR008271">
    <property type="entry name" value="Ser/Thr_kinase_AS"/>
</dbReference>
<dbReference type="PROSITE" id="PS00108">
    <property type="entry name" value="PROTEIN_KINASE_ST"/>
    <property type="match status" value="1"/>
</dbReference>
<evidence type="ECO:0000256" key="6">
    <source>
        <dbReference type="ARBA" id="ARBA00022777"/>
    </source>
</evidence>
<sequence>MTTPRSTPLTLTAWRCCTEARTPPPRTCKCLQATLRPAKQSRRQQPTMNGHAARGGRKTDAEVHDIMGKPGLHYDIIEEGPCSTVARAWTAIEDGKPQWVVVKSAPTVRKFAREPHDILKELRLLSSLAHPNIVNIMGSFVDKHEMTLSIYMPYLPISLAEILASPLFSPYPLPSLSVPDENTFKLPDERFKIISKSIMFQTLCALAFLHDDKRRIAHRDIKPENIMLTKEGCVKLIDFGTAWKEKESEEARIGDLWSECPGRLYFEVSTRAYRAPELLFSSRSYDPIALDLWSLGATFAEFFTPLRLSSEEEDECDDDDDEDKEEPEDDQPRPLEPFIVPKYLRIGYPGAQWTRDTLFNGERGEIGLAWSIFKILGTPTDETWPEFEDLPGSKSVVFNIVPPVPLAPLLPNLPPSSLALDLLQRFLVYPASQRLRARDALRHDWFASTMACTTSKLMRDPESVVLLPKGYSLALAFETATLGLKNVIRNEWRSKSLAEYLDSALVAIPRGTDM</sequence>
<dbReference type="OrthoDB" id="413582at2759"/>
<feature type="region of interest" description="Disordered" evidence="10">
    <location>
        <begin position="309"/>
        <end position="335"/>
    </location>
</feature>
<dbReference type="GO" id="GO:0005634">
    <property type="term" value="C:nucleus"/>
    <property type="evidence" value="ECO:0007669"/>
    <property type="project" value="TreeGrafter"/>
</dbReference>
<dbReference type="SMART" id="SM00220">
    <property type="entry name" value="S_TKc"/>
    <property type="match status" value="1"/>
</dbReference>
<comment type="catalytic activity">
    <reaction evidence="9">
        <text>L-seryl-[protein] + ATP = O-phospho-L-seryl-[protein] + ADP + H(+)</text>
        <dbReference type="Rhea" id="RHEA:17989"/>
        <dbReference type="Rhea" id="RHEA-COMP:9863"/>
        <dbReference type="Rhea" id="RHEA-COMP:11604"/>
        <dbReference type="ChEBI" id="CHEBI:15378"/>
        <dbReference type="ChEBI" id="CHEBI:29999"/>
        <dbReference type="ChEBI" id="CHEBI:30616"/>
        <dbReference type="ChEBI" id="CHEBI:83421"/>
        <dbReference type="ChEBI" id="CHEBI:456216"/>
        <dbReference type="EC" id="2.7.11.22"/>
    </reaction>
</comment>
<proteinExistence type="inferred from homology"/>
<evidence type="ECO:0000259" key="11">
    <source>
        <dbReference type="PROSITE" id="PS50011"/>
    </source>
</evidence>
<feature type="compositionally biased region" description="Acidic residues" evidence="10">
    <location>
        <begin position="311"/>
        <end position="329"/>
    </location>
</feature>
<feature type="region of interest" description="Disordered" evidence="10">
    <location>
        <begin position="38"/>
        <end position="60"/>
    </location>
</feature>
<dbReference type="PROSITE" id="PS50011">
    <property type="entry name" value="PROTEIN_KINASE_DOM"/>
    <property type="match status" value="1"/>
</dbReference>
<dbReference type="EC" id="2.7.11.22" evidence="2"/>
<dbReference type="Proteomes" id="UP000467700">
    <property type="component" value="Unassembled WGS sequence"/>
</dbReference>
<protein>
    <recommendedName>
        <fullName evidence="2">cyclin-dependent kinase</fullName>
        <ecNumber evidence="2">2.7.11.22</ecNumber>
    </recommendedName>
</protein>
<evidence type="ECO:0000256" key="8">
    <source>
        <dbReference type="ARBA" id="ARBA00047811"/>
    </source>
</evidence>
<gene>
    <name evidence="12" type="ORF">AAE3_LOCUS6918</name>
</gene>
<evidence type="ECO:0000256" key="3">
    <source>
        <dbReference type="ARBA" id="ARBA00022527"/>
    </source>
</evidence>
<comment type="caution">
    <text evidence="12">The sequence shown here is derived from an EMBL/GenBank/DDBJ whole genome shotgun (WGS) entry which is preliminary data.</text>
</comment>
<name>A0A8S0XK33_CYCAE</name>
<dbReference type="Gene3D" id="1.10.510.10">
    <property type="entry name" value="Transferase(Phosphotransferase) domain 1"/>
    <property type="match status" value="1"/>
</dbReference>
<evidence type="ECO:0000256" key="9">
    <source>
        <dbReference type="ARBA" id="ARBA00048367"/>
    </source>
</evidence>
<keyword evidence="3" id="KW-0723">Serine/threonine-protein kinase</keyword>
<feature type="domain" description="Protein kinase" evidence="11">
    <location>
        <begin position="71"/>
        <end position="446"/>
    </location>
</feature>
<comment type="similarity">
    <text evidence="1">Belongs to the protein kinase superfamily. CMGC Ser/Thr protein kinase family. CDC2/CDKX subfamily.</text>
</comment>
<organism evidence="12 13">
    <name type="scientific">Cyclocybe aegerita</name>
    <name type="common">Black poplar mushroom</name>
    <name type="synonym">Agrocybe aegerita</name>
    <dbReference type="NCBI Taxonomy" id="1973307"/>
    <lineage>
        <taxon>Eukaryota</taxon>
        <taxon>Fungi</taxon>
        <taxon>Dikarya</taxon>
        <taxon>Basidiomycota</taxon>
        <taxon>Agaricomycotina</taxon>
        <taxon>Agaricomycetes</taxon>
        <taxon>Agaricomycetidae</taxon>
        <taxon>Agaricales</taxon>
        <taxon>Agaricineae</taxon>
        <taxon>Bolbitiaceae</taxon>
        <taxon>Cyclocybe</taxon>
    </lineage>
</organism>
<accession>A0A8S0XK33</accession>